<dbReference type="EMBL" id="PDYF01000007">
    <property type="protein sequence ID" value="PHU36073.1"/>
    <property type="molecule type" value="Genomic_DNA"/>
</dbReference>
<evidence type="ECO:0000313" key="3">
    <source>
        <dbReference type="Proteomes" id="UP000225889"/>
    </source>
</evidence>
<dbReference type="AlphaFoldDB" id="A0A2G3DYW6"/>
<reference evidence="2 3" key="1">
    <citation type="submission" date="2017-10" db="EMBL/GenBank/DDBJ databases">
        <title>Resolving the taxonomy of Roseburia spp., Eubacterium rectale and Agathobacter spp. through phylogenomic analysis.</title>
        <authorList>
            <person name="Sheridan P.O."/>
            <person name="Walker A.W."/>
            <person name="Duncan S.H."/>
            <person name="Scott K.P."/>
            <person name="Toole P.W.O."/>
            <person name="Luis P."/>
            <person name="Flint H.J."/>
        </authorList>
    </citation>
    <scope>NUCLEOTIDE SEQUENCE [LARGE SCALE GENOMIC DNA]</scope>
    <source>
        <strain evidence="2 3">JK626</strain>
    </source>
</reference>
<gene>
    <name evidence="2" type="ORF">CSX01_02240</name>
</gene>
<evidence type="ECO:0000256" key="1">
    <source>
        <dbReference type="SAM" id="SignalP"/>
    </source>
</evidence>
<evidence type="ECO:0000313" key="2">
    <source>
        <dbReference type="EMBL" id="PHU36073.1"/>
    </source>
</evidence>
<keyword evidence="1" id="KW-0732">Signal</keyword>
<reference evidence="2 3" key="2">
    <citation type="submission" date="2017-10" db="EMBL/GenBank/DDBJ databases">
        <authorList>
            <person name="Banno H."/>
            <person name="Chua N.-H."/>
        </authorList>
    </citation>
    <scope>NUCLEOTIDE SEQUENCE [LARGE SCALE GENOMIC DNA]</scope>
    <source>
        <strain evidence="2 3">JK626</strain>
    </source>
</reference>
<dbReference type="RefSeq" id="WP_099391283.1">
    <property type="nucleotide sequence ID" value="NZ_PDYF01000007.1"/>
</dbReference>
<feature type="signal peptide" evidence="1">
    <location>
        <begin position="1"/>
        <end position="21"/>
    </location>
</feature>
<organism evidence="2 3">
    <name type="scientific">Pseudobutyrivibrio ruminis</name>
    <dbReference type="NCBI Taxonomy" id="46206"/>
    <lineage>
        <taxon>Bacteria</taxon>
        <taxon>Bacillati</taxon>
        <taxon>Bacillota</taxon>
        <taxon>Clostridia</taxon>
        <taxon>Lachnospirales</taxon>
        <taxon>Lachnospiraceae</taxon>
        <taxon>Pseudobutyrivibrio</taxon>
    </lineage>
</organism>
<proteinExistence type="predicted"/>
<sequence length="289" mass="32310">MNRRKVIALSLTMAFSAGVLLTSHTTVEARGHRHCHHRHNTTVEQNVDEQTDATSDEATASIMDKCKGYTAFEEVSNVDDQQFLLLVETKTGGINLYQEKDIIETEKIDAQELADGDAYYDTRIKNPEDMELIYSSDGNEDISAVHMGGEFGAFQCVGDRLKDARYEGLSYDETIKQGPELDQNKQYVNFLYTDFINGALRGNIESTTSATEVFYETGDMFQGGGYDYYAEYGENDGTDAEYTLVYDIVINDDKTINFTIGAYNEDNDFAADVTYHLIAEDGGAYSVLN</sequence>
<protein>
    <submittedName>
        <fullName evidence="2">Uncharacterized protein</fullName>
    </submittedName>
</protein>
<name>A0A2G3DYW6_9FIRM</name>
<dbReference type="Proteomes" id="UP000225889">
    <property type="component" value="Unassembled WGS sequence"/>
</dbReference>
<comment type="caution">
    <text evidence="2">The sequence shown here is derived from an EMBL/GenBank/DDBJ whole genome shotgun (WGS) entry which is preliminary data.</text>
</comment>
<accession>A0A2G3DYW6</accession>
<feature type="chain" id="PRO_5039537718" evidence="1">
    <location>
        <begin position="22"/>
        <end position="289"/>
    </location>
</feature>